<dbReference type="Gene3D" id="2.60.120.200">
    <property type="match status" value="1"/>
</dbReference>
<comment type="similarity">
    <text evidence="2">Belongs to the glycosyl hydrolase 33 family.</text>
</comment>
<dbReference type="Pfam" id="PF13385">
    <property type="entry name" value="Laminin_G_3"/>
    <property type="match status" value="1"/>
</dbReference>
<evidence type="ECO:0000256" key="6">
    <source>
        <dbReference type="SAM" id="MobiDB-lite"/>
    </source>
</evidence>
<evidence type="ECO:0000256" key="2">
    <source>
        <dbReference type="ARBA" id="ARBA00009348"/>
    </source>
</evidence>
<evidence type="ECO:0000256" key="3">
    <source>
        <dbReference type="ARBA" id="ARBA00012733"/>
    </source>
</evidence>
<dbReference type="InterPro" id="IPR011040">
    <property type="entry name" value="Sialidase"/>
</dbReference>
<evidence type="ECO:0000259" key="8">
    <source>
        <dbReference type="SMART" id="SM00560"/>
    </source>
</evidence>
<name>A0ABQ7FNC6_9ACTN</name>
<keyword evidence="10" id="KW-1185">Reference proteome</keyword>
<protein>
    <recommendedName>
        <fullName evidence="3">exo-alpha-sialidase</fullName>
        <ecNumber evidence="3">3.2.1.18</ecNumber>
    </recommendedName>
</protein>
<keyword evidence="5" id="KW-1015">Disulfide bond</keyword>
<evidence type="ECO:0000256" key="5">
    <source>
        <dbReference type="ARBA" id="ARBA00023157"/>
    </source>
</evidence>
<dbReference type="InterPro" id="IPR036278">
    <property type="entry name" value="Sialidase_sf"/>
</dbReference>
<comment type="catalytic activity">
    <reaction evidence="1">
        <text>Hydrolysis of alpha-(2-&gt;3)-, alpha-(2-&gt;6)-, alpha-(2-&gt;8)- glycosidic linkages of terminal sialic acid residues in oligosaccharides, glycoproteins, glycolipids, colominic acid and synthetic substrates.</text>
        <dbReference type="EC" id="3.2.1.18"/>
    </reaction>
</comment>
<sequence>MTAQPALTAQPAAARPPLAPSAADAANAPDAAGPAAPSGGFDQQVLFKAGRDGAEAGYSCFRIPATVRTTDGTLLAFAEGRVDNCGDAGDIDVVLRRSTDGGRTWGPLEMVNEGGGDTHGNPVPVVDRGTGRILLATTYNEGRDDAGNCEVPCERIPHLQYSDDDGRSWSAPRDLSDAIRPPGWDAWYATGPVHGIQLTRGRHAGRLVFGVNAESYEDGRITANHAVLVHSDDGGATWRTGALDSWPVAGDGTFRQKPSEMTLLERRDGSIYVNGREQDGTDLGHRTEAVSRDGGESFTAPFAAIPDLYTPMVQGAAVRPLDGDGRVLFSAPADPDRRRTMMIRSSWDEGRTWEGVDRGRTVTTDWSGYSDMVPIAPGLTGLLYEGGPADARDEMRFARFTDAWLGPRRGPDPVTSDRAWRARDAVVLGGAEAVGGRFGRGLAFDGRDDGVRLPYRDSLRLGERDFTVSLWFRYSAAEGDQPFLWAGGVGARNPQVWVRGEPDRGRVRALLTAVDGAAPARTASVVTGGAYNDGDWHHLALRRADGMLSLSVDGGEPVSAAGVPGSVSRNSTFGVHLGEKADSRGRLTGALDEVRVYARALPDAELTRLRERGAPSAAAGPAVLDLPLDRVRRAR</sequence>
<dbReference type="CDD" id="cd15482">
    <property type="entry name" value="Sialidase_non-viral"/>
    <property type="match status" value="1"/>
</dbReference>
<evidence type="ECO:0000259" key="7">
    <source>
        <dbReference type="SMART" id="SM00282"/>
    </source>
</evidence>
<comment type="caution">
    <text evidence="9">The sequence shown here is derived from an EMBL/GenBank/DDBJ whole genome shotgun (WGS) entry which is preliminary data.</text>
</comment>
<evidence type="ECO:0000313" key="9">
    <source>
        <dbReference type="EMBL" id="KAF4410133.1"/>
    </source>
</evidence>
<proteinExistence type="inferred from homology"/>
<dbReference type="InterPro" id="IPR006558">
    <property type="entry name" value="LamG-like"/>
</dbReference>
<dbReference type="InterPro" id="IPR013320">
    <property type="entry name" value="ConA-like_dom_sf"/>
</dbReference>
<dbReference type="PANTHER" id="PTHR10628:SF30">
    <property type="entry name" value="EXO-ALPHA-SIALIDASE"/>
    <property type="match status" value="1"/>
</dbReference>
<dbReference type="Gene3D" id="2.120.10.10">
    <property type="match status" value="1"/>
</dbReference>
<dbReference type="SMART" id="SM00560">
    <property type="entry name" value="LamGL"/>
    <property type="match status" value="1"/>
</dbReference>
<keyword evidence="4" id="KW-0732">Signal</keyword>
<feature type="domain" description="LamG-like jellyroll fold" evidence="8">
    <location>
        <begin position="464"/>
        <end position="604"/>
    </location>
</feature>
<evidence type="ECO:0000256" key="4">
    <source>
        <dbReference type="ARBA" id="ARBA00022729"/>
    </source>
</evidence>
<dbReference type="SUPFAM" id="SSF49899">
    <property type="entry name" value="Concanavalin A-like lectins/glucanases"/>
    <property type="match status" value="1"/>
</dbReference>
<dbReference type="EMBL" id="WHPN01000122">
    <property type="protein sequence ID" value="KAF4410133.1"/>
    <property type="molecule type" value="Genomic_DNA"/>
</dbReference>
<accession>A0ABQ7FNC6</accession>
<dbReference type="Pfam" id="PF13088">
    <property type="entry name" value="BNR_2"/>
    <property type="match status" value="1"/>
</dbReference>
<dbReference type="SUPFAM" id="SSF50939">
    <property type="entry name" value="Sialidases"/>
    <property type="match status" value="1"/>
</dbReference>
<dbReference type="EC" id="3.2.1.18" evidence="3"/>
<gene>
    <name evidence="9" type="ORF">GCU69_05485</name>
</gene>
<evidence type="ECO:0000256" key="1">
    <source>
        <dbReference type="ARBA" id="ARBA00000427"/>
    </source>
</evidence>
<evidence type="ECO:0000313" key="10">
    <source>
        <dbReference type="Proteomes" id="UP000621266"/>
    </source>
</evidence>
<organism evidence="9 10">
    <name type="scientific">Streptomyces lycii</name>
    <dbReference type="NCBI Taxonomy" id="2654337"/>
    <lineage>
        <taxon>Bacteria</taxon>
        <taxon>Bacillati</taxon>
        <taxon>Actinomycetota</taxon>
        <taxon>Actinomycetes</taxon>
        <taxon>Kitasatosporales</taxon>
        <taxon>Streptomycetaceae</taxon>
        <taxon>Streptomyces</taxon>
    </lineage>
</organism>
<dbReference type="SMART" id="SM00282">
    <property type="entry name" value="LamG"/>
    <property type="match status" value="1"/>
</dbReference>
<feature type="region of interest" description="Disordered" evidence="6">
    <location>
        <begin position="1"/>
        <end position="39"/>
    </location>
</feature>
<dbReference type="InterPro" id="IPR001791">
    <property type="entry name" value="Laminin_G"/>
</dbReference>
<feature type="domain" description="Laminin G" evidence="7">
    <location>
        <begin position="464"/>
        <end position="599"/>
    </location>
</feature>
<reference evidence="9 10" key="1">
    <citation type="submission" date="2019-10" db="EMBL/GenBank/DDBJ databases">
        <title>Streptomyces tenebrisbrunneis sp.nov., an endogenous actinomycete isolated from of Lycium ruthenicum.</title>
        <authorList>
            <person name="Ma L."/>
        </authorList>
    </citation>
    <scope>NUCLEOTIDE SEQUENCE [LARGE SCALE GENOMIC DNA]</scope>
    <source>
        <strain evidence="9 10">TRM 66187</strain>
    </source>
</reference>
<dbReference type="CDD" id="cd00110">
    <property type="entry name" value="LamG"/>
    <property type="match status" value="1"/>
</dbReference>
<dbReference type="InterPro" id="IPR026856">
    <property type="entry name" value="Sialidase_fam"/>
</dbReference>
<dbReference type="PANTHER" id="PTHR10628">
    <property type="entry name" value="SIALIDASE"/>
    <property type="match status" value="1"/>
</dbReference>
<dbReference type="Proteomes" id="UP000621266">
    <property type="component" value="Unassembled WGS sequence"/>
</dbReference>